<organism evidence="5 6">
    <name type="scientific">Xylaria bambusicola</name>
    <dbReference type="NCBI Taxonomy" id="326684"/>
    <lineage>
        <taxon>Eukaryota</taxon>
        <taxon>Fungi</taxon>
        <taxon>Dikarya</taxon>
        <taxon>Ascomycota</taxon>
        <taxon>Pezizomycotina</taxon>
        <taxon>Sordariomycetes</taxon>
        <taxon>Xylariomycetidae</taxon>
        <taxon>Xylariales</taxon>
        <taxon>Xylariaceae</taxon>
        <taxon>Xylaria</taxon>
    </lineage>
</organism>
<dbReference type="SUPFAM" id="SSF56176">
    <property type="entry name" value="FAD-binding/transporter-associated domain-like"/>
    <property type="match status" value="1"/>
</dbReference>
<evidence type="ECO:0000256" key="2">
    <source>
        <dbReference type="ARBA" id="ARBA00022630"/>
    </source>
</evidence>
<evidence type="ECO:0000313" key="6">
    <source>
        <dbReference type="Proteomes" id="UP001305414"/>
    </source>
</evidence>
<reference evidence="5 6" key="1">
    <citation type="submission" date="2023-10" db="EMBL/GenBank/DDBJ databases">
        <title>Draft genome sequence of Xylaria bambusicola isolate GMP-LS, the root and basal stem rot pathogen of sugarcane in Indonesia.</title>
        <authorList>
            <person name="Selvaraj P."/>
            <person name="Muralishankar V."/>
            <person name="Muruganantham S."/>
            <person name="Sp S."/>
            <person name="Haryani S."/>
            <person name="Lau K.J.X."/>
            <person name="Naqvi N.I."/>
        </authorList>
    </citation>
    <scope>NUCLEOTIDE SEQUENCE [LARGE SCALE GENOMIC DNA]</scope>
    <source>
        <strain evidence="5">GMP-LS</strain>
    </source>
</reference>
<dbReference type="Gene3D" id="3.30.465.10">
    <property type="match status" value="1"/>
</dbReference>
<dbReference type="GO" id="GO:0050660">
    <property type="term" value="F:flavin adenine dinucleotide binding"/>
    <property type="evidence" value="ECO:0007669"/>
    <property type="project" value="InterPro"/>
</dbReference>
<name>A0AAN7UBQ1_9PEZI</name>
<comment type="caution">
    <text evidence="5">The sequence shown here is derived from an EMBL/GenBank/DDBJ whole genome shotgun (WGS) entry which is preliminary data.</text>
</comment>
<keyword evidence="6" id="KW-1185">Reference proteome</keyword>
<dbReference type="AlphaFoldDB" id="A0AAN7UBQ1"/>
<evidence type="ECO:0000313" key="5">
    <source>
        <dbReference type="EMBL" id="KAK5625854.1"/>
    </source>
</evidence>
<gene>
    <name evidence="5" type="ORF">RRF57_001570</name>
</gene>
<evidence type="ECO:0000256" key="3">
    <source>
        <dbReference type="ARBA" id="ARBA00022827"/>
    </source>
</evidence>
<keyword evidence="2" id="KW-0285">Flavoprotein</keyword>
<dbReference type="InterPro" id="IPR036318">
    <property type="entry name" value="FAD-bd_PCMH-like_sf"/>
</dbReference>
<dbReference type="PANTHER" id="PTHR42973">
    <property type="entry name" value="BINDING OXIDOREDUCTASE, PUTATIVE (AFU_ORTHOLOGUE AFUA_1G17690)-RELATED"/>
    <property type="match status" value="1"/>
</dbReference>
<dbReference type="Gene3D" id="3.40.462.20">
    <property type="match status" value="1"/>
</dbReference>
<proteinExistence type="inferred from homology"/>
<dbReference type="PANTHER" id="PTHR42973:SF13">
    <property type="entry name" value="FAD-BINDING PCMH-TYPE DOMAIN-CONTAINING PROTEIN"/>
    <property type="match status" value="1"/>
</dbReference>
<protein>
    <recommendedName>
        <fullName evidence="7">Berberine/berberine-like domain-containing protein</fullName>
    </recommendedName>
</protein>
<evidence type="ECO:0008006" key="7">
    <source>
        <dbReference type="Google" id="ProtNLM"/>
    </source>
</evidence>
<keyword evidence="4" id="KW-0560">Oxidoreductase</keyword>
<evidence type="ECO:0000256" key="4">
    <source>
        <dbReference type="ARBA" id="ARBA00023002"/>
    </source>
</evidence>
<accession>A0AAN7UBQ1</accession>
<dbReference type="GO" id="GO:0016491">
    <property type="term" value="F:oxidoreductase activity"/>
    <property type="evidence" value="ECO:0007669"/>
    <property type="project" value="UniProtKB-KW"/>
</dbReference>
<sequence>MTQHGWVSQNVESYEIMLANGTHVTASGTENPDLYFSVKTGNNNFGIVSHLNFKTYPIADKVWGGAVTYSTKYSADFMAAIAEYQLNGQKDTNSALLPYIAVGNDTILATFSYLDGIDNPDAFAPFYRIPNTSDTTQVLNSFYELASGSLPSLPRLRSSFTYAATSLYLDKDAYLGILNITEQFNSRVQQILSGTLVLMVQPISEAMIEQSQRKGHNPLDSIVFKPQLCKLLEAYRPQDYFLRLLTNGSLTGASINIGWSLESDDQFVFEVLEECITTIESFTKAKKVFDPFIFINDAAPFQRPLQEYGENTFQKLRSTSYKYDPAGVFQSLVPGGFKVLS</sequence>
<dbReference type="InterPro" id="IPR050416">
    <property type="entry name" value="FAD-linked_Oxidoreductase"/>
</dbReference>
<dbReference type="InterPro" id="IPR016169">
    <property type="entry name" value="FAD-bd_PCMH_sub2"/>
</dbReference>
<dbReference type="EMBL" id="JAWHQM010000002">
    <property type="protein sequence ID" value="KAK5625854.1"/>
    <property type="molecule type" value="Genomic_DNA"/>
</dbReference>
<evidence type="ECO:0000256" key="1">
    <source>
        <dbReference type="ARBA" id="ARBA00005466"/>
    </source>
</evidence>
<keyword evidence="3" id="KW-0274">FAD</keyword>
<comment type="similarity">
    <text evidence="1">Belongs to the oxygen-dependent FAD-linked oxidoreductase family.</text>
</comment>
<dbReference type="Proteomes" id="UP001305414">
    <property type="component" value="Unassembled WGS sequence"/>
</dbReference>